<dbReference type="InterPro" id="IPR002725">
    <property type="entry name" value="YgjP-like_metallopeptidase"/>
</dbReference>
<dbReference type="Proteomes" id="UP000682403">
    <property type="component" value="Unassembled WGS sequence"/>
</dbReference>
<keyword evidence="1" id="KW-0472">Membrane</keyword>
<dbReference type="Pfam" id="PF01863">
    <property type="entry name" value="YgjP-like"/>
    <property type="match status" value="1"/>
</dbReference>
<keyword evidence="1" id="KW-1133">Transmembrane helix</keyword>
<evidence type="ECO:0000313" key="3">
    <source>
        <dbReference type="EMBL" id="MBS2970535.1"/>
    </source>
</evidence>
<feature type="transmembrane region" description="Helical" evidence="1">
    <location>
        <begin position="20"/>
        <end position="38"/>
    </location>
</feature>
<keyword evidence="1" id="KW-0812">Transmembrane</keyword>
<evidence type="ECO:0000313" key="4">
    <source>
        <dbReference type="Proteomes" id="UP000682403"/>
    </source>
</evidence>
<sequence length="59" mass="6956">MDYDDQKQRWGSCTPAGSIFFNWLIFLAPVSMIEYVLANELTHLIHMYHSKYSGSRWPC</sequence>
<dbReference type="EMBL" id="JAGVRK010000001">
    <property type="protein sequence ID" value="MBS2970535.1"/>
    <property type="molecule type" value="Genomic_DNA"/>
</dbReference>
<gene>
    <name evidence="3" type="ORF">J9317_17455</name>
</gene>
<evidence type="ECO:0000256" key="1">
    <source>
        <dbReference type="SAM" id="Phobius"/>
    </source>
</evidence>
<evidence type="ECO:0000259" key="2">
    <source>
        <dbReference type="Pfam" id="PF01863"/>
    </source>
</evidence>
<accession>A0ABS5LIF9</accession>
<dbReference type="CDD" id="cd07344">
    <property type="entry name" value="M48_yhfN_like"/>
    <property type="match status" value="1"/>
</dbReference>
<feature type="domain" description="YgjP-like metallopeptidase" evidence="2">
    <location>
        <begin position="3"/>
        <end position="51"/>
    </location>
</feature>
<dbReference type="InterPro" id="IPR053136">
    <property type="entry name" value="UTP_pyrophosphatase-like"/>
</dbReference>
<organism evidence="3 4">
    <name type="scientific">Metabacillus flavus</name>
    <dbReference type="NCBI Taxonomy" id="2823519"/>
    <lineage>
        <taxon>Bacteria</taxon>
        <taxon>Bacillati</taxon>
        <taxon>Bacillota</taxon>
        <taxon>Bacilli</taxon>
        <taxon>Bacillales</taxon>
        <taxon>Bacillaceae</taxon>
        <taxon>Metabacillus</taxon>
    </lineage>
</organism>
<reference evidence="3 4" key="1">
    <citation type="submission" date="2021-04" db="EMBL/GenBank/DDBJ databases">
        <title>Metabacillus sp. strain KIGAM252 whole genome sequence.</title>
        <authorList>
            <person name="Seo M.-J."/>
            <person name="Cho E.-S."/>
            <person name="Hwang C.Y."/>
            <person name="Yoon D.J."/>
        </authorList>
    </citation>
    <scope>NUCLEOTIDE SEQUENCE [LARGE SCALE GENOMIC DNA]</scope>
    <source>
        <strain evidence="3 4">KIGAM252</strain>
    </source>
</reference>
<comment type="caution">
    <text evidence="3">The sequence shown here is derived from an EMBL/GenBank/DDBJ whole genome shotgun (WGS) entry which is preliminary data.</text>
</comment>
<name>A0ABS5LIF9_9BACI</name>
<protein>
    <submittedName>
        <fullName evidence="3">M48 family metallopeptidase</fullName>
    </submittedName>
</protein>
<proteinExistence type="predicted"/>
<dbReference type="PANTHER" id="PTHR30399:SF1">
    <property type="entry name" value="UTP PYROPHOSPHATASE"/>
    <property type="match status" value="1"/>
</dbReference>
<keyword evidence="4" id="KW-1185">Reference proteome</keyword>
<dbReference type="Gene3D" id="3.30.2010.10">
    <property type="entry name" value="Metalloproteases ('zincins'), catalytic domain"/>
    <property type="match status" value="1"/>
</dbReference>
<dbReference type="PANTHER" id="PTHR30399">
    <property type="entry name" value="UNCHARACTERIZED PROTEIN YGJP"/>
    <property type="match status" value="1"/>
</dbReference>